<keyword evidence="3" id="KW-1015">Disulfide bond</keyword>
<dbReference type="CDD" id="cd00063">
    <property type="entry name" value="FN3"/>
    <property type="match status" value="1"/>
</dbReference>
<dbReference type="Pfam" id="PF01108">
    <property type="entry name" value="Tissue_fac"/>
    <property type="match status" value="1"/>
</dbReference>
<name>A0AAD7X014_9TELE</name>
<dbReference type="GO" id="GO:0004896">
    <property type="term" value="F:cytokine receptor activity"/>
    <property type="evidence" value="ECO:0007669"/>
    <property type="project" value="TreeGrafter"/>
</dbReference>
<evidence type="ECO:0000259" key="7">
    <source>
        <dbReference type="Pfam" id="PF09294"/>
    </source>
</evidence>
<dbReference type="Gene3D" id="2.60.40.10">
    <property type="entry name" value="Immunoglobulins"/>
    <property type="match status" value="2"/>
</dbReference>
<comment type="caution">
    <text evidence="8">The sequence shown here is derived from an EMBL/GenBank/DDBJ whole genome shotgun (WGS) entry which is preliminary data.</text>
</comment>
<evidence type="ECO:0000256" key="4">
    <source>
        <dbReference type="ARBA" id="ARBA00023170"/>
    </source>
</evidence>
<dbReference type="Pfam" id="PF09294">
    <property type="entry name" value="Interfer-bind"/>
    <property type="match status" value="1"/>
</dbReference>
<evidence type="ECO:0000313" key="9">
    <source>
        <dbReference type="Proteomes" id="UP001221898"/>
    </source>
</evidence>
<dbReference type="InterPro" id="IPR036116">
    <property type="entry name" value="FN3_sf"/>
</dbReference>
<dbReference type="FunFam" id="2.60.40.10:FF:000348">
    <property type="entry name" value="Interleukin 20 receptor subunit alpha"/>
    <property type="match status" value="1"/>
</dbReference>
<feature type="signal peptide" evidence="5">
    <location>
        <begin position="1"/>
        <end position="24"/>
    </location>
</feature>
<evidence type="ECO:0000259" key="6">
    <source>
        <dbReference type="Pfam" id="PF01108"/>
    </source>
</evidence>
<dbReference type="InterPro" id="IPR003961">
    <property type="entry name" value="FN3_dom"/>
</dbReference>
<feature type="domain" description="Fibronectin type-III" evidence="6">
    <location>
        <begin position="16"/>
        <end position="116"/>
    </location>
</feature>
<dbReference type="GO" id="GO:0005886">
    <property type="term" value="C:plasma membrane"/>
    <property type="evidence" value="ECO:0007669"/>
    <property type="project" value="TreeGrafter"/>
</dbReference>
<dbReference type="InterPro" id="IPR050650">
    <property type="entry name" value="Type-II_Cytokine-TF_Rcpt"/>
</dbReference>
<dbReference type="AlphaFoldDB" id="A0AAD7X014"/>
<keyword evidence="4" id="KW-0675">Receptor</keyword>
<feature type="chain" id="PRO_5042182605" description="Interleukin 22 receptor subunit alpha 2" evidence="5">
    <location>
        <begin position="25"/>
        <end position="233"/>
    </location>
</feature>
<feature type="domain" description="Interferon/interleukin receptor" evidence="7">
    <location>
        <begin position="128"/>
        <end position="232"/>
    </location>
</feature>
<evidence type="ECO:0000256" key="2">
    <source>
        <dbReference type="ARBA" id="ARBA00022729"/>
    </source>
</evidence>
<organism evidence="8 9">
    <name type="scientific">Aldrovandia affinis</name>
    <dbReference type="NCBI Taxonomy" id="143900"/>
    <lineage>
        <taxon>Eukaryota</taxon>
        <taxon>Metazoa</taxon>
        <taxon>Chordata</taxon>
        <taxon>Craniata</taxon>
        <taxon>Vertebrata</taxon>
        <taxon>Euteleostomi</taxon>
        <taxon>Actinopterygii</taxon>
        <taxon>Neopterygii</taxon>
        <taxon>Teleostei</taxon>
        <taxon>Notacanthiformes</taxon>
        <taxon>Halosauridae</taxon>
        <taxon>Aldrovandia</taxon>
    </lineage>
</organism>
<evidence type="ECO:0000313" key="8">
    <source>
        <dbReference type="EMBL" id="KAJ8416051.1"/>
    </source>
</evidence>
<dbReference type="InterPro" id="IPR015373">
    <property type="entry name" value="Interferon/interleukin_rcp_dom"/>
</dbReference>
<protein>
    <recommendedName>
        <fullName evidence="10">Interleukin 22 receptor subunit alpha 2</fullName>
    </recommendedName>
</protein>
<dbReference type="PANTHER" id="PTHR20859:SF53">
    <property type="entry name" value="INTERLEUKIN-22 RECEPTOR SUBUNIT ALPHA-1"/>
    <property type="match status" value="1"/>
</dbReference>
<dbReference type="EMBL" id="JAINUG010000007">
    <property type="protein sequence ID" value="KAJ8416051.1"/>
    <property type="molecule type" value="Genomic_DNA"/>
</dbReference>
<sequence length="233" mass="26724">MEVPAPRLLLPAALLMLCFSPIQCSKDLQGEITPQEVKFHSRDYRNILQWKPNALSSSEPHYFIQYKIYGEKQWLNATQCQGIRGLLCDLSEQTSDAREYYYARVQAALGGAHSPWVLSARFNPHWETSISPPTMKLEVTDEGIVIHLRAQNSAYMRRKGHCVSIRKWHRLIYRIYITCDDVLQEERSLDVCAPELLIADLRPRTTCCLQAEARAQRLGRVSAKGNKFCITTL</sequence>
<accession>A0AAD7X014</accession>
<evidence type="ECO:0008006" key="10">
    <source>
        <dbReference type="Google" id="ProtNLM"/>
    </source>
</evidence>
<keyword evidence="9" id="KW-1185">Reference proteome</keyword>
<keyword evidence="2 5" id="KW-0732">Signal</keyword>
<proteinExistence type="inferred from homology"/>
<reference evidence="8" key="1">
    <citation type="journal article" date="2023" name="Science">
        <title>Genome structures resolve the early diversification of teleost fishes.</title>
        <authorList>
            <person name="Parey E."/>
            <person name="Louis A."/>
            <person name="Montfort J."/>
            <person name="Bouchez O."/>
            <person name="Roques C."/>
            <person name="Iampietro C."/>
            <person name="Lluch J."/>
            <person name="Castinel A."/>
            <person name="Donnadieu C."/>
            <person name="Desvignes T."/>
            <person name="Floi Bucao C."/>
            <person name="Jouanno E."/>
            <person name="Wen M."/>
            <person name="Mejri S."/>
            <person name="Dirks R."/>
            <person name="Jansen H."/>
            <person name="Henkel C."/>
            <person name="Chen W.J."/>
            <person name="Zahm M."/>
            <person name="Cabau C."/>
            <person name="Klopp C."/>
            <person name="Thompson A.W."/>
            <person name="Robinson-Rechavi M."/>
            <person name="Braasch I."/>
            <person name="Lecointre G."/>
            <person name="Bobe J."/>
            <person name="Postlethwait J.H."/>
            <person name="Berthelot C."/>
            <person name="Roest Crollius H."/>
            <person name="Guiguen Y."/>
        </authorList>
    </citation>
    <scope>NUCLEOTIDE SEQUENCE</scope>
    <source>
        <strain evidence="8">NC1722</strain>
    </source>
</reference>
<dbReference type="Proteomes" id="UP001221898">
    <property type="component" value="Unassembled WGS sequence"/>
</dbReference>
<comment type="similarity">
    <text evidence="1">Belongs to the type II cytokine receptor family.</text>
</comment>
<dbReference type="SUPFAM" id="SSF49265">
    <property type="entry name" value="Fibronectin type III"/>
    <property type="match status" value="2"/>
</dbReference>
<evidence type="ECO:0000256" key="5">
    <source>
        <dbReference type="SAM" id="SignalP"/>
    </source>
</evidence>
<dbReference type="InterPro" id="IPR013783">
    <property type="entry name" value="Ig-like_fold"/>
</dbReference>
<evidence type="ECO:0000256" key="1">
    <source>
        <dbReference type="ARBA" id="ARBA00005399"/>
    </source>
</evidence>
<gene>
    <name evidence="8" type="ORF">AAFF_G00380730</name>
</gene>
<evidence type="ECO:0000256" key="3">
    <source>
        <dbReference type="ARBA" id="ARBA00023157"/>
    </source>
</evidence>
<dbReference type="PANTHER" id="PTHR20859">
    <property type="entry name" value="INTERFERON/INTERLEUKIN RECEPTOR"/>
    <property type="match status" value="1"/>
</dbReference>